<dbReference type="GO" id="GO:0005694">
    <property type="term" value="C:chromosome"/>
    <property type="evidence" value="ECO:0007669"/>
    <property type="project" value="InterPro"/>
</dbReference>
<feature type="region of interest" description="Disordered" evidence="13">
    <location>
        <begin position="376"/>
        <end position="402"/>
    </location>
</feature>
<evidence type="ECO:0000256" key="8">
    <source>
        <dbReference type="ARBA" id="ARBA00022842"/>
    </source>
</evidence>
<dbReference type="Pfam" id="PF14520">
    <property type="entry name" value="HHH_5"/>
    <property type="match status" value="1"/>
</dbReference>
<evidence type="ECO:0000256" key="12">
    <source>
        <dbReference type="HAMAP-Rule" id="MF_00952"/>
    </source>
</evidence>
<dbReference type="InterPro" id="IPR013498">
    <property type="entry name" value="Topo_IA_Znf"/>
</dbReference>
<accession>A0A4P9TH87</accession>
<dbReference type="KEGG" id="npl:FGF80_13120"/>
<dbReference type="SUPFAM" id="SSF56712">
    <property type="entry name" value="Prokaryotic type I DNA topoisomerase"/>
    <property type="match status" value="1"/>
</dbReference>
<dbReference type="InterPro" id="IPR028612">
    <property type="entry name" value="Topoisom_1_IA"/>
</dbReference>
<name>A0A4P9TH87_9EURY</name>
<dbReference type="PANTHER" id="PTHR11390">
    <property type="entry name" value="PROKARYOTIC DNA TOPOISOMERASE"/>
    <property type="match status" value="1"/>
</dbReference>
<dbReference type="Pfam" id="PF01131">
    <property type="entry name" value="Topoisom_bac"/>
    <property type="match status" value="1"/>
</dbReference>
<comment type="caution">
    <text evidence="12">Lacks conserved residue(s) required for the propagation of feature annotation.</text>
</comment>
<protein>
    <recommendedName>
        <fullName evidence="12">DNA topoisomerase 1</fullName>
        <ecNumber evidence="12">5.6.2.1</ecNumber>
    </recommendedName>
    <alternativeName>
        <fullName evidence="12">DNA topoisomerase I</fullName>
    </alternativeName>
</protein>
<keyword evidence="17" id="KW-1185">Reference proteome</keyword>
<dbReference type="GO" id="GO:0008270">
    <property type="term" value="F:zinc ion binding"/>
    <property type="evidence" value="ECO:0007669"/>
    <property type="project" value="UniProtKB-KW"/>
</dbReference>
<feature type="site" description="Interaction with DNA" evidence="12">
    <location>
        <position position="524"/>
    </location>
</feature>
<dbReference type="SMART" id="SM00493">
    <property type="entry name" value="TOPRIM"/>
    <property type="match status" value="1"/>
</dbReference>
<dbReference type="GO" id="GO:0006281">
    <property type="term" value="P:DNA repair"/>
    <property type="evidence" value="ECO:0007669"/>
    <property type="project" value="TreeGrafter"/>
</dbReference>
<dbReference type="RefSeq" id="WP_138654478.1">
    <property type="nucleotide sequence ID" value="NZ_CP040637.1"/>
</dbReference>
<feature type="site" description="Interaction with DNA" evidence="12">
    <location>
        <position position="48"/>
    </location>
</feature>
<dbReference type="EC" id="5.6.2.1" evidence="12"/>
<keyword evidence="10 12" id="KW-0238">DNA-binding</keyword>
<feature type="active site" description="O-(5'-phospho-DNA)-tyrosine intermediate" evidence="12">
    <location>
        <position position="335"/>
    </location>
</feature>
<evidence type="ECO:0000256" key="13">
    <source>
        <dbReference type="SAM" id="MobiDB-lite"/>
    </source>
</evidence>
<evidence type="ECO:0000256" key="4">
    <source>
        <dbReference type="ARBA" id="ARBA00022723"/>
    </source>
</evidence>
<dbReference type="InterPro" id="IPR013826">
    <property type="entry name" value="Topo_IA_cen_sub3"/>
</dbReference>
<dbReference type="PANTHER" id="PTHR11390:SF26">
    <property type="entry name" value="DNA TOPOISOMERASE 1"/>
    <property type="match status" value="1"/>
</dbReference>
<evidence type="ECO:0000313" key="17">
    <source>
        <dbReference type="Proteomes" id="UP000307562"/>
    </source>
</evidence>
<dbReference type="GeneID" id="96156956"/>
<feature type="domain" description="Toprim" evidence="14">
    <location>
        <begin position="1"/>
        <end position="136"/>
    </location>
</feature>
<dbReference type="AlphaFoldDB" id="A0A4P9TH87"/>
<dbReference type="Gene3D" id="2.70.20.10">
    <property type="entry name" value="Topoisomerase I, domain 3"/>
    <property type="match status" value="1"/>
</dbReference>
<keyword evidence="11 12" id="KW-0413">Isomerase</keyword>
<comment type="catalytic activity">
    <reaction evidence="1 12">
        <text>ATP-independent breakage of single-stranded DNA, followed by passage and rejoining.</text>
        <dbReference type="EC" id="5.6.2.1"/>
    </reaction>
</comment>
<dbReference type="GO" id="GO:0006310">
    <property type="term" value="P:DNA recombination"/>
    <property type="evidence" value="ECO:0007669"/>
    <property type="project" value="TreeGrafter"/>
</dbReference>
<keyword evidence="8" id="KW-0460">Magnesium</keyword>
<dbReference type="PROSITE" id="PS50880">
    <property type="entry name" value="TOPRIM"/>
    <property type="match status" value="1"/>
</dbReference>
<evidence type="ECO:0000313" key="16">
    <source>
        <dbReference type="EMBL" id="QCW04117.1"/>
    </source>
</evidence>
<dbReference type="SMART" id="SM00437">
    <property type="entry name" value="TOP1Ac"/>
    <property type="match status" value="1"/>
</dbReference>
<dbReference type="FunFam" id="1.10.290.10:FF:000003">
    <property type="entry name" value="DNA topoisomerase"/>
    <property type="match status" value="1"/>
</dbReference>
<dbReference type="Pfam" id="PF01396">
    <property type="entry name" value="Zn_ribbon_Top1"/>
    <property type="match status" value="2"/>
</dbReference>
<dbReference type="GO" id="GO:0003677">
    <property type="term" value="F:DNA binding"/>
    <property type="evidence" value="ECO:0007669"/>
    <property type="project" value="UniProtKB-KW"/>
</dbReference>
<dbReference type="CDD" id="cd00186">
    <property type="entry name" value="TOP1Ac"/>
    <property type="match status" value="1"/>
</dbReference>
<organism evidence="16 17">
    <name type="scientific">Natrinema pallidum</name>
    <dbReference type="NCBI Taxonomy" id="69527"/>
    <lineage>
        <taxon>Archaea</taxon>
        <taxon>Methanobacteriati</taxon>
        <taxon>Methanobacteriota</taxon>
        <taxon>Stenosarchaea group</taxon>
        <taxon>Halobacteria</taxon>
        <taxon>Halobacteriales</taxon>
        <taxon>Natrialbaceae</taxon>
        <taxon>Natrinema</taxon>
    </lineage>
</organism>
<dbReference type="EMBL" id="CP040637">
    <property type="protein sequence ID" value="QCW04117.1"/>
    <property type="molecule type" value="Genomic_DNA"/>
</dbReference>
<keyword evidence="6" id="KW-0863">Zinc-finger</keyword>
<evidence type="ECO:0000256" key="11">
    <source>
        <dbReference type="ARBA" id="ARBA00023235"/>
    </source>
</evidence>
<dbReference type="PROSITE" id="PS00396">
    <property type="entry name" value="TOPO_IA_1"/>
    <property type="match status" value="1"/>
</dbReference>
<feature type="site" description="Interaction with DNA" evidence="12">
    <location>
        <position position="161"/>
    </location>
</feature>
<dbReference type="PROSITE" id="PS52039">
    <property type="entry name" value="TOPO_IA_2"/>
    <property type="match status" value="1"/>
</dbReference>
<dbReference type="SMART" id="SM00436">
    <property type="entry name" value="TOP1Bc"/>
    <property type="match status" value="1"/>
</dbReference>
<dbReference type="PRINTS" id="PR00417">
    <property type="entry name" value="PRTPISMRASEI"/>
</dbReference>
<feature type="region of interest" description="Interaction with DNA" evidence="12">
    <location>
        <begin position="189"/>
        <end position="194"/>
    </location>
</feature>
<dbReference type="NCBIfam" id="NF005555">
    <property type="entry name" value="PRK07220.1"/>
    <property type="match status" value="1"/>
</dbReference>
<dbReference type="Pfam" id="PF01751">
    <property type="entry name" value="Toprim"/>
    <property type="match status" value="1"/>
</dbReference>
<dbReference type="InterPro" id="IPR013824">
    <property type="entry name" value="Topo_IA_cen_sub1"/>
</dbReference>
<evidence type="ECO:0000256" key="10">
    <source>
        <dbReference type="ARBA" id="ARBA00023125"/>
    </source>
</evidence>
<dbReference type="Gene3D" id="1.10.290.10">
    <property type="entry name" value="Topoisomerase I, domain 4"/>
    <property type="match status" value="1"/>
</dbReference>
<dbReference type="InterPro" id="IPR023406">
    <property type="entry name" value="Topo_IA_AS"/>
</dbReference>
<dbReference type="InterPro" id="IPR003602">
    <property type="entry name" value="Topo_IA_DNA-bd_dom"/>
</dbReference>
<keyword evidence="7" id="KW-0862">Zinc</keyword>
<dbReference type="Gene3D" id="3.40.50.140">
    <property type="match status" value="1"/>
</dbReference>
<dbReference type="InterPro" id="IPR013497">
    <property type="entry name" value="Topo_IA_cen"/>
</dbReference>
<dbReference type="InterPro" id="IPR023405">
    <property type="entry name" value="Topo_IA_core_domain"/>
</dbReference>
<dbReference type="InterPro" id="IPR003601">
    <property type="entry name" value="Topo_IA_2"/>
</dbReference>
<reference evidence="17" key="1">
    <citation type="submission" date="2019-05" db="EMBL/GenBank/DDBJ databases">
        <title>Complete Genome Sequence and Methylation Pattern of the Halophilic Archaeon Natrinema pallidum BOL6-1.</title>
        <authorList>
            <person name="DasSarma P."/>
            <person name="DasSarma B.P."/>
            <person name="DasSarma S.L."/>
            <person name="Martinez F.L."/>
            <person name="Guzman D."/>
            <person name="Roberts R.J."/>
            <person name="DasSarma S."/>
        </authorList>
    </citation>
    <scope>NUCLEOTIDE SEQUENCE [LARGE SCALE GENOMIC DNA]</scope>
    <source>
        <strain evidence="17">BOL6-1</strain>
    </source>
</reference>
<evidence type="ECO:0000256" key="3">
    <source>
        <dbReference type="ARBA" id="ARBA00009446"/>
    </source>
</evidence>
<feature type="site" description="Interaction with DNA" evidence="12">
    <location>
        <position position="165"/>
    </location>
</feature>
<evidence type="ECO:0000256" key="2">
    <source>
        <dbReference type="ARBA" id="ARBA00001946"/>
    </source>
</evidence>
<evidence type="ECO:0000256" key="5">
    <source>
        <dbReference type="ARBA" id="ARBA00022737"/>
    </source>
</evidence>
<sequence length="843" mass="94037">MELIITEKDNAARRIADILSGGTYDSSRENGVNVYEWGGKRCVGLSGHVVGVDFPSEYSDWRDVEPVELIGADVEKTATKENIVATLRLLARRAQRVTIATDYDREGELIGKEAYDIVRNVDEDVPIRRVRFSSITENEVQNAFDEPDDLDFDLAAAGEARQIIDLVWGAALTRYLSLSAGQLGDDFISVGRVQSPTLKLIVDREREIEAFDPEDYWEIFADLTKSEAQRASETSSGEEPRDDDTAFESQYFYRDEDDNEAERVWEEDIADEVYETLAERESATVVDVTRRTRTDTPPEPFNTTQFIRAASAIGYSAKRAMSIAEDLYTAGYITYPRTDNTVYPDDLDPEELLDEFVSHPSLGDSAESLLEADEITPTEGDEETTDHPPIHPTGEIPSRGDISDDEWEVYELVVRRFYATVADAAVWEHLKVVAEADDHRLKANGKRLVEPGYHDVYPYFSTTENYVPDVDEGETLALSDVELEDKQTQPPRRYGQSRLIETMEEMGIGTKSTRHNTLEKLYDRGYIESDPPRPTKLAMAVVDAAESYADRIVSEEMTAQLEADMDAIANGEATLDDVTDESREMLEEIFENLADSREEIGDHLRKSLKDDKRLGPCPDCGEDLLVRRSRHGSYFIGCDGYPDCEHTLPLPSTGKPLILDEECAEHDLHEVKMLAGRQTFVHGCPLCKAEDAGEGPVLGECPDCGEEHGGELAVKTLQSGSRLVGCTRYPDCEYSLPLPRRGEIEVTDERCAEHDLPELVVHSGDDPWELGCPICNYQEFQARESESGSDLEALDGVGAKTVEKLADAGIEDLEDLTDADPDAVAEDVEGVSADRIRTWQAKA</sequence>
<comment type="similarity">
    <text evidence="3 12">Belongs to the type IA topoisomerase family.</text>
</comment>
<dbReference type="GO" id="GO:0006265">
    <property type="term" value="P:DNA topological change"/>
    <property type="evidence" value="ECO:0007669"/>
    <property type="project" value="UniProtKB-UniRule"/>
</dbReference>
<dbReference type="Gene3D" id="1.10.460.10">
    <property type="entry name" value="Topoisomerase I, domain 2"/>
    <property type="match status" value="1"/>
</dbReference>
<evidence type="ECO:0000256" key="9">
    <source>
        <dbReference type="ARBA" id="ARBA00023029"/>
    </source>
</evidence>
<comment type="subunit">
    <text evidence="12">Monomer.</text>
</comment>
<dbReference type="Gene3D" id="3.30.65.10">
    <property type="entry name" value="Bacterial Topoisomerase I, domain 1"/>
    <property type="match status" value="1"/>
</dbReference>
<evidence type="ECO:0000259" key="15">
    <source>
        <dbReference type="PROSITE" id="PS52039"/>
    </source>
</evidence>
<dbReference type="CDD" id="cd03362">
    <property type="entry name" value="TOPRIM_TopoIA_TopoIII"/>
    <property type="match status" value="1"/>
</dbReference>
<gene>
    <name evidence="12" type="primary">topA</name>
    <name evidence="16" type="ORF">FGF80_13120</name>
</gene>
<evidence type="ECO:0000259" key="14">
    <source>
        <dbReference type="PROSITE" id="PS50880"/>
    </source>
</evidence>
<dbReference type="GO" id="GO:0003917">
    <property type="term" value="F:DNA topoisomerase type I (single strand cut, ATP-independent) activity"/>
    <property type="evidence" value="ECO:0007669"/>
    <property type="project" value="UniProtKB-UniRule"/>
</dbReference>
<evidence type="ECO:0000256" key="7">
    <source>
        <dbReference type="ARBA" id="ARBA00022833"/>
    </source>
</evidence>
<keyword evidence="9 12" id="KW-0799">Topoisomerase</keyword>
<evidence type="ECO:0000256" key="6">
    <source>
        <dbReference type="ARBA" id="ARBA00022771"/>
    </source>
</evidence>
<feature type="site" description="Interaction with DNA" evidence="12">
    <location>
        <position position="337"/>
    </location>
</feature>
<proteinExistence type="inferred from homology"/>
<dbReference type="InterPro" id="IPR034144">
    <property type="entry name" value="TOPRIM_TopoIII"/>
</dbReference>
<comment type="function">
    <text evidence="12">Releases the supercoiling and torsional tension of DNA, which is introduced during the DNA replication and transcription, by transiently cleaving and rejoining one strand of the DNA duplex. Introduces a single-strand break via transesterification at a target site in duplex DNA. The scissile phosphodiester is attacked by the catalytic tyrosine of the enzyme, resulting in the formation of a DNA-(5'-phosphotyrosyl)-enzyme intermediate and the expulsion of a 3'-OH DNA strand. The free DNA strand then undergoes passage around the unbroken strand, thus removing DNA supercoils. Finally, in the religation step, the DNA 3'-OH attacks the covalent intermediate to expel the active-site tyrosine and restore the DNA phosphodiester backbone.</text>
</comment>
<keyword evidence="4" id="KW-0479">Metal-binding</keyword>
<dbReference type="HAMAP" id="MF_00952">
    <property type="entry name" value="Topoisom_1_prok"/>
    <property type="match status" value="1"/>
</dbReference>
<keyword evidence="5" id="KW-0677">Repeat</keyword>
<dbReference type="Gene3D" id="1.10.150.20">
    <property type="entry name" value="5' to 3' exonuclease, C-terminal subdomain"/>
    <property type="match status" value="1"/>
</dbReference>
<dbReference type="InterPro" id="IPR013825">
    <property type="entry name" value="Topo_IA_cen_sub2"/>
</dbReference>
<feature type="domain" description="Topo IA-type catalytic" evidence="15">
    <location>
        <begin position="151"/>
        <end position="590"/>
    </location>
</feature>
<dbReference type="InterPro" id="IPR000380">
    <property type="entry name" value="Topo_IA"/>
</dbReference>
<dbReference type="InterPro" id="IPR006171">
    <property type="entry name" value="TOPRIM_dom"/>
</dbReference>
<evidence type="ECO:0000256" key="1">
    <source>
        <dbReference type="ARBA" id="ARBA00000213"/>
    </source>
</evidence>
<comment type="cofactor">
    <cofactor evidence="2">
        <name>Mg(2+)</name>
        <dbReference type="ChEBI" id="CHEBI:18420"/>
    </cofactor>
</comment>
<dbReference type="Proteomes" id="UP000307562">
    <property type="component" value="Chromosome"/>
</dbReference>